<evidence type="ECO:0000259" key="4">
    <source>
        <dbReference type="Pfam" id="PF00441"/>
    </source>
</evidence>
<evidence type="ECO:0000313" key="5">
    <source>
        <dbReference type="EMBL" id="PWK32763.1"/>
    </source>
</evidence>
<protein>
    <submittedName>
        <fullName evidence="5">Acyl-CoA dehydrogenase</fullName>
    </submittedName>
</protein>
<keyword evidence="6" id="KW-1185">Reference proteome</keyword>
<dbReference type="InterPro" id="IPR009075">
    <property type="entry name" value="AcylCo_DH/oxidase_C"/>
</dbReference>
<dbReference type="PANTHER" id="PTHR43884">
    <property type="entry name" value="ACYL-COA DEHYDROGENASE"/>
    <property type="match status" value="1"/>
</dbReference>
<keyword evidence="1" id="KW-0285">Flavoprotein</keyword>
<dbReference type="Pfam" id="PF00441">
    <property type="entry name" value="Acyl-CoA_dh_1"/>
    <property type="match status" value="1"/>
</dbReference>
<dbReference type="AlphaFoldDB" id="A0A316ENF3"/>
<dbReference type="Gene3D" id="1.10.540.10">
    <property type="entry name" value="Acyl-CoA dehydrogenase/oxidase, N-terminal domain"/>
    <property type="match status" value="1"/>
</dbReference>
<name>A0A316ENF3_9BURK</name>
<accession>A0A316ENF3</accession>
<comment type="caution">
    <text evidence="5">The sequence shown here is derived from an EMBL/GenBank/DDBJ whole genome shotgun (WGS) entry which is preliminary data.</text>
</comment>
<dbReference type="Gene3D" id="1.20.140.10">
    <property type="entry name" value="Butyryl-CoA Dehydrogenase, subunit A, domain 3"/>
    <property type="match status" value="1"/>
</dbReference>
<dbReference type="Proteomes" id="UP000245754">
    <property type="component" value="Unassembled WGS sequence"/>
</dbReference>
<dbReference type="RefSeq" id="WP_109585040.1">
    <property type="nucleotide sequence ID" value="NZ_QGGT01000006.1"/>
</dbReference>
<evidence type="ECO:0000256" key="1">
    <source>
        <dbReference type="ARBA" id="ARBA00022630"/>
    </source>
</evidence>
<dbReference type="PANTHER" id="PTHR43884:SF20">
    <property type="entry name" value="ACYL-COA DEHYDROGENASE FADE28"/>
    <property type="match status" value="1"/>
</dbReference>
<dbReference type="SUPFAM" id="SSF47203">
    <property type="entry name" value="Acyl-CoA dehydrogenase C-terminal domain-like"/>
    <property type="match status" value="1"/>
</dbReference>
<evidence type="ECO:0000256" key="2">
    <source>
        <dbReference type="ARBA" id="ARBA00022827"/>
    </source>
</evidence>
<reference evidence="5 6" key="1">
    <citation type="submission" date="2018-05" db="EMBL/GenBank/DDBJ databases">
        <title>Genomic Encyclopedia of Type Strains, Phase IV (KMG-V): Genome sequencing to study the core and pangenomes of soil and plant-associated prokaryotes.</title>
        <authorList>
            <person name="Whitman W."/>
        </authorList>
    </citation>
    <scope>NUCLEOTIDE SEQUENCE [LARGE SCALE GENOMIC DNA]</scope>
    <source>
        <strain evidence="5 6">SLV-132</strain>
    </source>
</reference>
<dbReference type="InterPro" id="IPR037069">
    <property type="entry name" value="AcylCoA_DH/ox_N_sf"/>
</dbReference>
<dbReference type="GO" id="GO:0050660">
    <property type="term" value="F:flavin adenine dinucleotide binding"/>
    <property type="evidence" value="ECO:0007669"/>
    <property type="project" value="InterPro"/>
</dbReference>
<evidence type="ECO:0000256" key="3">
    <source>
        <dbReference type="ARBA" id="ARBA00023002"/>
    </source>
</evidence>
<organism evidence="5 6">
    <name type="scientific">Cupriavidus plantarum</name>
    <dbReference type="NCBI Taxonomy" id="942865"/>
    <lineage>
        <taxon>Bacteria</taxon>
        <taxon>Pseudomonadati</taxon>
        <taxon>Pseudomonadota</taxon>
        <taxon>Betaproteobacteria</taxon>
        <taxon>Burkholderiales</taxon>
        <taxon>Burkholderiaceae</taxon>
        <taxon>Cupriavidus</taxon>
    </lineage>
</organism>
<sequence length="333" mass="34805">MDNEYSDALESLLRDHCTPAVVRAVEAGDAASGEALWAVLRESGYADCLLPDAGLSLCDAGPMLVAMGRYAVPLPLGQTMFARAVLVAADVAVPDGPIALATVEGGARAHVADGATAARYLVQDGDRAALLSRDAVAMARTGAHADLGVTIGVESLPASFALPRGTLRSIGAAVHTALIAGAMARAFDLTLQYANDRAQFGRPIGKFQAVQHQIALQAEHVAATRMAAQLACQGEGWQPDPMRAAIGKCQASEAASTVATLAHAVHGAIGVTEEYDLQLFTRRLHAWRMAEGSERYWGRVIGGMALDGEAEVVEAIRRWSGESVAASDDPLGR</sequence>
<dbReference type="EMBL" id="QGGT01000006">
    <property type="protein sequence ID" value="PWK32763.1"/>
    <property type="molecule type" value="Genomic_DNA"/>
</dbReference>
<proteinExistence type="predicted"/>
<keyword evidence="2" id="KW-0274">FAD</keyword>
<keyword evidence="3" id="KW-0560">Oxidoreductase</keyword>
<dbReference type="GO" id="GO:0003995">
    <property type="term" value="F:acyl-CoA dehydrogenase activity"/>
    <property type="evidence" value="ECO:0007669"/>
    <property type="project" value="TreeGrafter"/>
</dbReference>
<dbReference type="InterPro" id="IPR036250">
    <property type="entry name" value="AcylCo_DH-like_C"/>
</dbReference>
<feature type="domain" description="Acyl-CoA dehydrogenase/oxidase C-terminal" evidence="4">
    <location>
        <begin position="173"/>
        <end position="295"/>
    </location>
</feature>
<evidence type="ECO:0000313" key="6">
    <source>
        <dbReference type="Proteomes" id="UP000245754"/>
    </source>
</evidence>
<gene>
    <name evidence="5" type="ORF">C7419_106182</name>
</gene>